<proteinExistence type="inferred from homology"/>
<dbReference type="InterPro" id="IPR011706">
    <property type="entry name" value="Cu-oxidase_C"/>
</dbReference>
<evidence type="ECO:0000256" key="8">
    <source>
        <dbReference type="ARBA" id="ARBA00022737"/>
    </source>
</evidence>
<dbReference type="PROSITE" id="PS00080">
    <property type="entry name" value="MULTICOPPER_OXIDASE2"/>
    <property type="match status" value="1"/>
</dbReference>
<dbReference type="Gramene" id="Jr06_00980_p1">
    <property type="protein sequence ID" value="cds.Jr06_00980_p1"/>
    <property type="gene ID" value="Jr06_00980"/>
</dbReference>
<dbReference type="AlphaFoldDB" id="A0A6P9EFA5"/>
<feature type="chain" id="PRO_5043057207" description="Laccase" evidence="13">
    <location>
        <begin position="29"/>
        <end position="571"/>
    </location>
</feature>
<evidence type="ECO:0000256" key="10">
    <source>
        <dbReference type="ARBA" id="ARBA00023008"/>
    </source>
</evidence>
<comment type="function">
    <text evidence="13">Lignin degradation and detoxification of lignin-derived products.</text>
</comment>
<keyword evidence="13" id="KW-0732">Signal</keyword>
<evidence type="ECO:0000313" key="14">
    <source>
        <dbReference type="Proteomes" id="UP000235220"/>
    </source>
</evidence>
<gene>
    <name evidence="15" type="primary">LOC108985630</name>
</gene>
<keyword evidence="14" id="KW-1185">Reference proteome</keyword>
<dbReference type="Gene3D" id="2.60.40.420">
    <property type="entry name" value="Cupredoxins - blue copper proteins"/>
    <property type="match status" value="3"/>
</dbReference>
<feature type="signal peptide" evidence="13">
    <location>
        <begin position="1"/>
        <end position="28"/>
    </location>
</feature>
<keyword evidence="5 13" id="KW-0052">Apoplast</keyword>
<dbReference type="GO" id="GO:0005507">
    <property type="term" value="F:copper ion binding"/>
    <property type="evidence" value="ECO:0007669"/>
    <property type="project" value="InterPro"/>
</dbReference>
<dbReference type="GO" id="GO:0052716">
    <property type="term" value="F:hydroquinone:oxygen oxidoreductase activity"/>
    <property type="evidence" value="ECO:0007669"/>
    <property type="project" value="UniProtKB-EC"/>
</dbReference>
<evidence type="ECO:0000256" key="7">
    <source>
        <dbReference type="ARBA" id="ARBA00022723"/>
    </source>
</evidence>
<dbReference type="InterPro" id="IPR001117">
    <property type="entry name" value="Cu-oxidase_2nd"/>
</dbReference>
<dbReference type="PANTHER" id="PTHR11709">
    <property type="entry name" value="MULTI-COPPER OXIDASE"/>
    <property type="match status" value="1"/>
</dbReference>
<protein>
    <recommendedName>
        <fullName evidence="4 13">Laccase</fullName>
        <ecNumber evidence="4 13">1.10.3.2</ecNumber>
    </recommendedName>
    <alternativeName>
        <fullName evidence="13">Benzenediol:oxygen oxidoreductase</fullName>
    </alternativeName>
    <alternativeName>
        <fullName evidence="13">Diphenol oxidase</fullName>
    </alternativeName>
    <alternativeName>
        <fullName evidence="13">Urishiol oxidase</fullName>
    </alternativeName>
</protein>
<keyword evidence="12 13" id="KW-0439">Lignin degradation</keyword>
<dbReference type="NCBIfam" id="TIGR03389">
    <property type="entry name" value="laccase"/>
    <property type="match status" value="1"/>
</dbReference>
<dbReference type="OrthoDB" id="2121828at2759"/>
<evidence type="ECO:0000256" key="13">
    <source>
        <dbReference type="RuleBase" id="RU361119"/>
    </source>
</evidence>
<dbReference type="InterPro" id="IPR034288">
    <property type="entry name" value="CuRO_1_LCC"/>
</dbReference>
<evidence type="ECO:0000256" key="3">
    <source>
        <dbReference type="ARBA" id="ARBA00010609"/>
    </source>
</evidence>
<dbReference type="EC" id="1.10.3.2" evidence="4 13"/>
<reference evidence="15" key="1">
    <citation type="submission" date="2025-08" db="UniProtKB">
        <authorList>
            <consortium name="RefSeq"/>
        </authorList>
    </citation>
    <scope>IDENTIFICATION</scope>
    <source>
        <tissue evidence="15">Leaves</tissue>
    </source>
</reference>
<dbReference type="CDD" id="cd13849">
    <property type="entry name" value="CuRO_1_LCC_plant"/>
    <property type="match status" value="1"/>
</dbReference>
<dbReference type="InterPro" id="IPR002355">
    <property type="entry name" value="Cu_oxidase_Cu_BS"/>
</dbReference>
<dbReference type="Pfam" id="PF07731">
    <property type="entry name" value="Cu-oxidase_2"/>
    <property type="match status" value="1"/>
</dbReference>
<evidence type="ECO:0000256" key="5">
    <source>
        <dbReference type="ARBA" id="ARBA00022523"/>
    </source>
</evidence>
<dbReference type="InterPro" id="IPR034285">
    <property type="entry name" value="CuRO_2_LCC"/>
</dbReference>
<dbReference type="PROSITE" id="PS00079">
    <property type="entry name" value="MULTICOPPER_OXIDASE1"/>
    <property type="match status" value="1"/>
</dbReference>
<evidence type="ECO:0000256" key="9">
    <source>
        <dbReference type="ARBA" id="ARBA00023002"/>
    </source>
</evidence>
<evidence type="ECO:0000256" key="2">
    <source>
        <dbReference type="ARBA" id="ARBA00004271"/>
    </source>
</evidence>
<evidence type="ECO:0000256" key="11">
    <source>
        <dbReference type="ARBA" id="ARBA00023180"/>
    </source>
</evidence>
<keyword evidence="6 13" id="KW-0964">Secreted</keyword>
<evidence type="ECO:0000256" key="6">
    <source>
        <dbReference type="ARBA" id="ARBA00022525"/>
    </source>
</evidence>
<dbReference type="InterPro" id="IPR033138">
    <property type="entry name" value="Cu_oxidase_CS"/>
</dbReference>
<comment type="cofactor">
    <cofactor evidence="13">
        <name>Cu cation</name>
        <dbReference type="ChEBI" id="CHEBI:23378"/>
    </cofactor>
    <text evidence="13">Binds 4 Cu cations per monomer.</text>
</comment>
<organism evidence="14 15">
    <name type="scientific">Juglans regia</name>
    <name type="common">English walnut</name>
    <dbReference type="NCBI Taxonomy" id="51240"/>
    <lineage>
        <taxon>Eukaryota</taxon>
        <taxon>Viridiplantae</taxon>
        <taxon>Streptophyta</taxon>
        <taxon>Embryophyta</taxon>
        <taxon>Tracheophyta</taxon>
        <taxon>Spermatophyta</taxon>
        <taxon>Magnoliopsida</taxon>
        <taxon>eudicotyledons</taxon>
        <taxon>Gunneridae</taxon>
        <taxon>Pentapetalae</taxon>
        <taxon>rosids</taxon>
        <taxon>fabids</taxon>
        <taxon>Fagales</taxon>
        <taxon>Juglandaceae</taxon>
        <taxon>Juglans</taxon>
    </lineage>
</organism>
<dbReference type="InterPro" id="IPR017761">
    <property type="entry name" value="Laccase"/>
</dbReference>
<comment type="catalytic activity">
    <reaction evidence="1 13">
        <text>4 hydroquinone + O2 = 4 benzosemiquinone + 2 H2O</text>
        <dbReference type="Rhea" id="RHEA:11276"/>
        <dbReference type="ChEBI" id="CHEBI:15377"/>
        <dbReference type="ChEBI" id="CHEBI:15379"/>
        <dbReference type="ChEBI" id="CHEBI:17594"/>
        <dbReference type="ChEBI" id="CHEBI:17977"/>
        <dbReference type="EC" id="1.10.3.2"/>
    </reaction>
</comment>
<keyword evidence="10 13" id="KW-0186">Copper</keyword>
<dbReference type="InterPro" id="IPR008972">
    <property type="entry name" value="Cupredoxin"/>
</dbReference>
<dbReference type="SUPFAM" id="SSF49503">
    <property type="entry name" value="Cupredoxins"/>
    <property type="match status" value="3"/>
</dbReference>
<keyword evidence="7 13" id="KW-0479">Metal-binding</keyword>
<comment type="subcellular location">
    <subcellularLocation>
        <location evidence="2 13">Secreted</location>
        <location evidence="2 13">Extracellular space</location>
        <location evidence="2 13">Apoplast</location>
    </subcellularLocation>
</comment>
<dbReference type="GO" id="GO:0048046">
    <property type="term" value="C:apoplast"/>
    <property type="evidence" value="ECO:0007669"/>
    <property type="project" value="UniProtKB-SubCell"/>
</dbReference>
<name>A0A6P9EFA5_JUGRE</name>
<dbReference type="Proteomes" id="UP000235220">
    <property type="component" value="Chromosome 6"/>
</dbReference>
<dbReference type="CDD" id="cd13875">
    <property type="entry name" value="CuRO_2_LCC_plant"/>
    <property type="match status" value="1"/>
</dbReference>
<dbReference type="RefSeq" id="XP_035546955.1">
    <property type="nucleotide sequence ID" value="XM_035691062.1"/>
</dbReference>
<dbReference type="CDD" id="cd13897">
    <property type="entry name" value="CuRO_3_LCC_plant"/>
    <property type="match status" value="1"/>
</dbReference>
<dbReference type="PANTHER" id="PTHR11709:SF410">
    <property type="entry name" value="LACCASE"/>
    <property type="match status" value="1"/>
</dbReference>
<dbReference type="GO" id="GO:0046274">
    <property type="term" value="P:lignin catabolic process"/>
    <property type="evidence" value="ECO:0007669"/>
    <property type="project" value="UniProtKB-KW"/>
</dbReference>
<keyword evidence="9 13" id="KW-0560">Oxidoreductase</keyword>
<dbReference type="KEGG" id="jre:108985630"/>
<evidence type="ECO:0000256" key="4">
    <source>
        <dbReference type="ARBA" id="ARBA00012297"/>
    </source>
</evidence>
<keyword evidence="8 13" id="KW-0677">Repeat</keyword>
<comment type="similarity">
    <text evidence="3 13">Belongs to the multicopper oxidase family.</text>
</comment>
<dbReference type="GeneID" id="108985630"/>
<dbReference type="InterPro" id="IPR045087">
    <property type="entry name" value="Cu-oxidase_fam"/>
</dbReference>
<evidence type="ECO:0000256" key="12">
    <source>
        <dbReference type="ARBA" id="ARBA00023185"/>
    </source>
</evidence>
<accession>A0A6P9EFA5</accession>
<keyword evidence="11" id="KW-0325">Glycoprotein</keyword>
<sequence>MGILNIRMNLILGFLGLSLLNGLLLCKGDVHYYDFVLKETNYTRLCSTKSILVVNGSFPGPTITIRKGDTVFVNVHNQGLYGVTIHWHGVKQPRNPWYDGPENVTQCPIPAGTNFTYEVIFSDEEGTLWWHAHSDWSRATVHGAIIILPAVGTKYPYPHPDAQQTIILGSWFKGDLKAIPEEALVTGGDPELSDAYTINGQPGDLYECSKETTYRLLVDYGKTYLLRIVNGVMNQEHFFGIAGHNLTVVGTDAAYIKPIVTDYIMITPGQTMDVLVTMNQNRSYYYIASTPFADTNAPFDNTTTTAIIQYNGKYAAPSSIPMPKLPSYNDKDAAESFINSLRSLASKEHPINVPMDITRRIYMTISINQIACPNSSCSGPNGNRFSSSLNNITFSTPSISVLQAYYKRLSGVYTTDFPEEPPYFFNFTGDVGDNTLYPTQGTKVIMLKYGEAVELVFQGTNVADAPENHPMHLHGFSFYMTGIGSGNFNNETDPKNFNLVDPPEVNSIGVPKNGWAAVRFVANNPGVWFMHCHLEIHATWGMGMVFIVTNGPTRDTSMRVPPAYMPPCSKT</sequence>
<evidence type="ECO:0000313" key="15">
    <source>
        <dbReference type="RefSeq" id="XP_035546955.1"/>
    </source>
</evidence>
<dbReference type="InterPro" id="IPR034289">
    <property type="entry name" value="CuRO_3_LCC"/>
</dbReference>
<dbReference type="InterPro" id="IPR011707">
    <property type="entry name" value="Cu-oxidase-like_N"/>
</dbReference>
<dbReference type="GO" id="GO:0016491">
    <property type="term" value="F:oxidoreductase activity"/>
    <property type="evidence" value="ECO:0000318"/>
    <property type="project" value="GO_Central"/>
</dbReference>
<dbReference type="Pfam" id="PF00394">
    <property type="entry name" value="Cu-oxidase"/>
    <property type="match status" value="1"/>
</dbReference>
<dbReference type="Gramene" id="Jr06_00990_p1">
    <property type="protein sequence ID" value="cds.Jr06_00990_p1"/>
    <property type="gene ID" value="Jr06_00990"/>
</dbReference>
<evidence type="ECO:0000256" key="1">
    <source>
        <dbReference type="ARBA" id="ARBA00000349"/>
    </source>
</evidence>
<dbReference type="Pfam" id="PF07732">
    <property type="entry name" value="Cu-oxidase_3"/>
    <property type="match status" value="1"/>
</dbReference>